<keyword evidence="5" id="KW-1185">Reference proteome</keyword>
<evidence type="ECO:0000313" key="4">
    <source>
        <dbReference type="EMBL" id="OEY97305.1"/>
    </source>
</evidence>
<evidence type="ECO:0000256" key="1">
    <source>
        <dbReference type="ARBA" id="ARBA00008898"/>
    </source>
</evidence>
<accession>A0A1E7RDQ9</accession>
<reference evidence="4 5" key="1">
    <citation type="submission" date="2016-09" db="EMBL/GenBank/DDBJ databases">
        <authorList>
            <person name="Capua I."/>
            <person name="De Benedictis P."/>
            <person name="Joannis T."/>
            <person name="Lombin L.H."/>
            <person name="Cattoli G."/>
        </authorList>
    </citation>
    <scope>NUCLEOTIDE SEQUENCE [LARGE SCALE GENOMIC DNA]</scope>
    <source>
        <strain evidence="4 5">ANC 4671</strain>
    </source>
</reference>
<dbReference type="OrthoDB" id="9792858at2"/>
<dbReference type="InterPro" id="IPR002563">
    <property type="entry name" value="Flavin_Rdtase-like_dom"/>
</dbReference>
<dbReference type="PANTHER" id="PTHR30466:SF11">
    <property type="entry name" value="FLAVIN-DEPENDENT MONOOXYGENASE, REDUCTASE SUBUNIT HSAB"/>
    <property type="match status" value="1"/>
</dbReference>
<name>A0A1E7RDQ9_9GAMM</name>
<dbReference type="InterPro" id="IPR015797">
    <property type="entry name" value="NUDIX_hydrolase-like_dom_sf"/>
</dbReference>
<dbReference type="InterPro" id="IPR050268">
    <property type="entry name" value="NADH-dep_flavin_reductase"/>
</dbReference>
<evidence type="ECO:0000259" key="3">
    <source>
        <dbReference type="SMART" id="SM00903"/>
    </source>
</evidence>
<sequence length="316" mass="35238">MSEMESIDKIRELRDAFGAFMTGVTIVTTSKENGNKPLGFTANSFASVSLDPALLLVSIAKTSSNYENFANTQHFAINILAEEQKNISNIFARPSQDRFAEVKWSFSEYQNPILDDVTAWFDCTTYQIVDAGDHAILIGKIENFASSGFAGLGYYRGGYFTPAKFSTEIISKEVSSGPKVVISAIIAHENQVLLLEDANHLWTIPHIEVDQSGADQALKKLFDEYKSDASASFIYSVYEHCSNQHQYISFLCNAPTSQPLKGKFVDLDKLSSLQFVNPALESMLQRYHREKQLQSYGIYYGNEIAGTVRQIVKEGV</sequence>
<proteinExistence type="inferred from homology"/>
<protein>
    <submittedName>
        <fullName evidence="4">Flavin reductase</fullName>
    </submittedName>
</protein>
<gene>
    <name evidence="4" type="ORF">BJI46_10490</name>
</gene>
<dbReference type="InterPro" id="IPR012349">
    <property type="entry name" value="Split_barrel_FMN-bd"/>
</dbReference>
<dbReference type="SUPFAM" id="SSF50475">
    <property type="entry name" value="FMN-binding split barrel"/>
    <property type="match status" value="1"/>
</dbReference>
<evidence type="ECO:0000256" key="2">
    <source>
        <dbReference type="ARBA" id="ARBA00023002"/>
    </source>
</evidence>
<dbReference type="PANTHER" id="PTHR30466">
    <property type="entry name" value="FLAVIN REDUCTASE"/>
    <property type="match status" value="1"/>
</dbReference>
<dbReference type="Gene3D" id="2.30.110.10">
    <property type="entry name" value="Electron Transport, Fmn-binding Protein, Chain A"/>
    <property type="match status" value="1"/>
</dbReference>
<dbReference type="EMBL" id="MKKK01000011">
    <property type="protein sequence ID" value="OEY97305.1"/>
    <property type="molecule type" value="Genomic_DNA"/>
</dbReference>
<feature type="domain" description="Flavin reductase like" evidence="3">
    <location>
        <begin position="17"/>
        <end position="161"/>
    </location>
</feature>
<dbReference type="AlphaFoldDB" id="A0A1E7RDQ9"/>
<comment type="similarity">
    <text evidence="1">Belongs to the non-flavoprotein flavin reductase family.</text>
</comment>
<dbReference type="GO" id="GO:0042602">
    <property type="term" value="F:riboflavin reductase (NADPH) activity"/>
    <property type="evidence" value="ECO:0007669"/>
    <property type="project" value="TreeGrafter"/>
</dbReference>
<dbReference type="Pfam" id="PF01613">
    <property type="entry name" value="Flavin_Reduct"/>
    <property type="match status" value="1"/>
</dbReference>
<dbReference type="SUPFAM" id="SSF55811">
    <property type="entry name" value="Nudix"/>
    <property type="match status" value="1"/>
</dbReference>
<dbReference type="Gene3D" id="3.90.79.10">
    <property type="entry name" value="Nucleoside Triphosphate Pyrophosphohydrolase"/>
    <property type="match status" value="1"/>
</dbReference>
<dbReference type="Proteomes" id="UP000185895">
    <property type="component" value="Unassembled WGS sequence"/>
</dbReference>
<keyword evidence="2" id="KW-0560">Oxidoreductase</keyword>
<dbReference type="GO" id="GO:0010181">
    <property type="term" value="F:FMN binding"/>
    <property type="evidence" value="ECO:0007669"/>
    <property type="project" value="InterPro"/>
</dbReference>
<dbReference type="RefSeq" id="WP_070069233.1">
    <property type="nucleotide sequence ID" value="NZ_MKKK01000011.1"/>
</dbReference>
<evidence type="ECO:0000313" key="5">
    <source>
        <dbReference type="Proteomes" id="UP000185895"/>
    </source>
</evidence>
<dbReference type="STRING" id="1262585.BJI46_10490"/>
<organism evidence="4 5">
    <name type="scientific">Acinetobacter qingfengensis</name>
    <dbReference type="NCBI Taxonomy" id="1262585"/>
    <lineage>
        <taxon>Bacteria</taxon>
        <taxon>Pseudomonadati</taxon>
        <taxon>Pseudomonadota</taxon>
        <taxon>Gammaproteobacteria</taxon>
        <taxon>Moraxellales</taxon>
        <taxon>Moraxellaceae</taxon>
        <taxon>Acinetobacter</taxon>
    </lineage>
</organism>
<comment type="caution">
    <text evidence="4">The sequence shown here is derived from an EMBL/GenBank/DDBJ whole genome shotgun (WGS) entry which is preliminary data.</text>
</comment>
<dbReference type="SMART" id="SM00903">
    <property type="entry name" value="Flavin_Reduct"/>
    <property type="match status" value="1"/>
</dbReference>